<evidence type="ECO:0000256" key="8">
    <source>
        <dbReference type="ARBA" id="ARBA00023054"/>
    </source>
</evidence>
<dbReference type="InterPro" id="IPR038275">
    <property type="entry name" value="Nuf2_N_sf"/>
</dbReference>
<dbReference type="Gramene" id="ABO95227">
    <property type="protein sequence ID" value="ABO95227"/>
    <property type="gene ID" value="OSTLU_86701"/>
</dbReference>
<dbReference type="Gene3D" id="1.10.418.60">
    <property type="entry name" value="Ncd80 complex, Nuf2 subunit"/>
    <property type="match status" value="1"/>
</dbReference>
<evidence type="ECO:0000256" key="9">
    <source>
        <dbReference type="ARBA" id="ARBA00023242"/>
    </source>
</evidence>
<dbReference type="GO" id="GO:0005634">
    <property type="term" value="C:nucleus"/>
    <property type="evidence" value="ECO:0007669"/>
    <property type="project" value="UniProtKB-SubCell"/>
</dbReference>
<reference evidence="16 17" key="1">
    <citation type="journal article" date="2007" name="Proc. Natl. Acad. Sci. U.S.A.">
        <title>The tiny eukaryote Ostreococcus provides genomic insights into the paradox of plankton speciation.</title>
        <authorList>
            <person name="Palenik B."/>
            <person name="Grimwood J."/>
            <person name="Aerts A."/>
            <person name="Rouze P."/>
            <person name="Salamov A."/>
            <person name="Putnam N."/>
            <person name="Dupont C."/>
            <person name="Jorgensen R."/>
            <person name="Derelle E."/>
            <person name="Rombauts S."/>
            <person name="Zhou K."/>
            <person name="Otillar R."/>
            <person name="Merchant S.S."/>
            <person name="Podell S."/>
            <person name="Gaasterland T."/>
            <person name="Napoli C."/>
            <person name="Gendler K."/>
            <person name="Manuell A."/>
            <person name="Tai V."/>
            <person name="Vallon O."/>
            <person name="Piganeau G."/>
            <person name="Jancek S."/>
            <person name="Heijde M."/>
            <person name="Jabbari K."/>
            <person name="Bowler C."/>
            <person name="Lohr M."/>
            <person name="Robbens S."/>
            <person name="Werner G."/>
            <person name="Dubchak I."/>
            <person name="Pazour G.J."/>
            <person name="Ren Q."/>
            <person name="Paulsen I."/>
            <person name="Delwiche C."/>
            <person name="Schmutz J."/>
            <person name="Rokhsar D."/>
            <person name="Van de Peer Y."/>
            <person name="Moreau H."/>
            <person name="Grigoriev I.V."/>
        </authorList>
    </citation>
    <scope>NUCLEOTIDE SEQUENCE [LARGE SCALE GENOMIC DNA]</scope>
    <source>
        <strain evidence="16 17">CCE9901</strain>
    </source>
</reference>
<dbReference type="Proteomes" id="UP000001568">
    <property type="component" value="Chromosome 3"/>
</dbReference>
<dbReference type="Pfam" id="PF18595">
    <property type="entry name" value="Nuf2_DHR10-like"/>
    <property type="match status" value="1"/>
</dbReference>
<dbReference type="HOGENOM" id="CLU_025461_1_1_1"/>
<feature type="region of interest" description="Disordered" evidence="13">
    <location>
        <begin position="433"/>
        <end position="454"/>
    </location>
</feature>
<feature type="coiled-coil region" evidence="12">
    <location>
        <begin position="127"/>
        <end position="418"/>
    </location>
</feature>
<evidence type="ECO:0000256" key="12">
    <source>
        <dbReference type="SAM" id="Coils"/>
    </source>
</evidence>
<accession>A4RUC0</accession>
<gene>
    <name evidence="16" type="ORF">OSTLU_86701</name>
</gene>
<keyword evidence="8 12" id="KW-0175">Coiled coil</keyword>
<sequence>MAHAQTTYSFPILSNTEILACLRELDVPLSETDLLKPTHDGLRPAYETLIEIFFGTTMAELGAIDEEAYAKLDYPELYDEAIPNLAFIRAMQDLARGAGLEDFSLKDVFKPEYGRTRRNLSAIINFAKFREERLIEYEEALAEKDEEERKYLEALAENERLKAEIAEAEAFVNENDPDALAREVAQLELEVEAASLEASEIEARALASENELQALIEEENRLKEQFEIEKAARANQEGAEQQLAAERQREEAQLQEQFNYLQSMEREMRETIEVMKGIEQSRKEGEEQKAKLKALEAEVSTAEEETWKLDAKMEQLQRQKQAMEEKMARMESQGKLKKDAAEAALRAAQEELAARTARAGHQRQKELENQKEIAELEAAMKKLTDEHNRDMDGLMRTYEELRDTVVEYHNELFEAMEDMNNKGQRRERAVAMQASPGGSSMLSTPPSAMSIDHY</sequence>
<protein>
    <submittedName>
        <fullName evidence="16">Uncharacterized protein</fullName>
    </submittedName>
</protein>
<evidence type="ECO:0000256" key="1">
    <source>
        <dbReference type="ARBA" id="ARBA00004123"/>
    </source>
</evidence>
<dbReference type="OrthoDB" id="498362at2759"/>
<keyword evidence="4" id="KW-0158">Chromosome</keyword>
<evidence type="ECO:0000259" key="14">
    <source>
        <dbReference type="Pfam" id="PF03800"/>
    </source>
</evidence>
<organism evidence="16 17">
    <name type="scientific">Ostreococcus lucimarinus (strain CCE9901)</name>
    <dbReference type="NCBI Taxonomy" id="436017"/>
    <lineage>
        <taxon>Eukaryota</taxon>
        <taxon>Viridiplantae</taxon>
        <taxon>Chlorophyta</taxon>
        <taxon>Mamiellophyceae</taxon>
        <taxon>Mamiellales</taxon>
        <taxon>Bathycoccaceae</taxon>
        <taxon>Ostreococcus</taxon>
    </lineage>
</organism>
<evidence type="ECO:0000256" key="11">
    <source>
        <dbReference type="ARBA" id="ARBA00023328"/>
    </source>
</evidence>
<keyword evidence="5" id="KW-0132">Cell division</keyword>
<dbReference type="GO" id="GO:0031262">
    <property type="term" value="C:Ndc80 complex"/>
    <property type="evidence" value="ECO:0007669"/>
    <property type="project" value="InterPro"/>
</dbReference>
<dbReference type="GeneID" id="5000585"/>
<keyword evidence="6" id="KW-0498">Mitosis</keyword>
<keyword evidence="11" id="KW-0137">Centromere</keyword>
<dbReference type="InterPro" id="IPR041112">
    <property type="entry name" value="Nuf2_DHR10-like"/>
</dbReference>
<keyword evidence="9" id="KW-0539">Nucleus</keyword>
<feature type="compositionally biased region" description="Polar residues" evidence="13">
    <location>
        <begin position="436"/>
        <end position="447"/>
    </location>
</feature>
<evidence type="ECO:0000313" key="17">
    <source>
        <dbReference type="Proteomes" id="UP000001568"/>
    </source>
</evidence>
<dbReference type="GO" id="GO:0051383">
    <property type="term" value="P:kinetochore organization"/>
    <property type="evidence" value="ECO:0007669"/>
    <property type="project" value="TreeGrafter"/>
</dbReference>
<dbReference type="STRING" id="436017.A4RUC0"/>
<evidence type="ECO:0000256" key="13">
    <source>
        <dbReference type="SAM" id="MobiDB-lite"/>
    </source>
</evidence>
<dbReference type="GO" id="GO:0051315">
    <property type="term" value="P:attachment of mitotic spindle microtubules to kinetochore"/>
    <property type="evidence" value="ECO:0007669"/>
    <property type="project" value="TreeGrafter"/>
</dbReference>
<dbReference type="EMBL" id="CP000583">
    <property type="protein sequence ID" value="ABO95227.1"/>
    <property type="molecule type" value="Genomic_DNA"/>
</dbReference>
<evidence type="ECO:0000313" key="16">
    <source>
        <dbReference type="EMBL" id="ABO95227.1"/>
    </source>
</evidence>
<evidence type="ECO:0000256" key="3">
    <source>
        <dbReference type="ARBA" id="ARBA00005498"/>
    </source>
</evidence>
<dbReference type="OMA" id="TKIIEWD"/>
<dbReference type="AlphaFoldDB" id="A4RUC0"/>
<dbReference type="RefSeq" id="XP_001416934.1">
    <property type="nucleotide sequence ID" value="XM_001416897.1"/>
</dbReference>
<keyword evidence="7" id="KW-0995">Kinetochore</keyword>
<dbReference type="PANTHER" id="PTHR21650">
    <property type="entry name" value="MEMBRALIN/KINETOCHORE PROTEIN NUF2"/>
    <property type="match status" value="1"/>
</dbReference>
<evidence type="ECO:0000256" key="7">
    <source>
        <dbReference type="ARBA" id="ARBA00022838"/>
    </source>
</evidence>
<evidence type="ECO:0000256" key="5">
    <source>
        <dbReference type="ARBA" id="ARBA00022618"/>
    </source>
</evidence>
<comment type="similarity">
    <text evidence="3">Belongs to the NUF2 family.</text>
</comment>
<keyword evidence="17" id="KW-1185">Reference proteome</keyword>
<name>A4RUC0_OSTLU</name>
<keyword evidence="10" id="KW-0131">Cell cycle</keyword>
<evidence type="ECO:0000256" key="2">
    <source>
        <dbReference type="ARBA" id="ARBA00004629"/>
    </source>
</evidence>
<evidence type="ECO:0000259" key="15">
    <source>
        <dbReference type="Pfam" id="PF18595"/>
    </source>
</evidence>
<dbReference type="eggNOG" id="KOG4438">
    <property type="taxonomic scope" value="Eukaryota"/>
</dbReference>
<dbReference type="GO" id="GO:0051301">
    <property type="term" value="P:cell division"/>
    <property type="evidence" value="ECO:0007669"/>
    <property type="project" value="UniProtKB-KW"/>
</dbReference>
<dbReference type="GO" id="GO:0007052">
    <property type="term" value="P:mitotic spindle organization"/>
    <property type="evidence" value="ECO:0007669"/>
    <property type="project" value="TreeGrafter"/>
</dbReference>
<dbReference type="KEGG" id="olu:OSTLU_86701"/>
<feature type="domain" description="Kinetochore protein Nuf2 N-terminal" evidence="14">
    <location>
        <begin position="8"/>
        <end position="143"/>
    </location>
</feature>
<evidence type="ECO:0000256" key="4">
    <source>
        <dbReference type="ARBA" id="ARBA00022454"/>
    </source>
</evidence>
<dbReference type="GO" id="GO:0045132">
    <property type="term" value="P:meiotic chromosome segregation"/>
    <property type="evidence" value="ECO:0007669"/>
    <property type="project" value="TreeGrafter"/>
</dbReference>
<evidence type="ECO:0000256" key="10">
    <source>
        <dbReference type="ARBA" id="ARBA00023306"/>
    </source>
</evidence>
<dbReference type="InterPro" id="IPR005549">
    <property type="entry name" value="Kinetochore_Nuf2_N"/>
</dbReference>
<dbReference type="PANTHER" id="PTHR21650:SF2">
    <property type="entry name" value="KINETOCHORE PROTEIN NUF2"/>
    <property type="match status" value="1"/>
</dbReference>
<dbReference type="GO" id="GO:0044877">
    <property type="term" value="F:protein-containing complex binding"/>
    <property type="evidence" value="ECO:0007669"/>
    <property type="project" value="TreeGrafter"/>
</dbReference>
<dbReference type="Pfam" id="PF03800">
    <property type="entry name" value="Nuf2"/>
    <property type="match status" value="1"/>
</dbReference>
<feature type="domain" description="Nuf2 DHR10-like" evidence="15">
    <location>
        <begin position="236"/>
        <end position="350"/>
    </location>
</feature>
<comment type="subcellular location">
    <subcellularLocation>
        <location evidence="2">Chromosome</location>
        <location evidence="2">Centromere</location>
        <location evidence="2">Kinetochore</location>
    </subcellularLocation>
    <subcellularLocation>
        <location evidence="1">Nucleus</location>
    </subcellularLocation>
</comment>
<proteinExistence type="inferred from homology"/>
<evidence type="ECO:0000256" key="6">
    <source>
        <dbReference type="ARBA" id="ARBA00022776"/>
    </source>
</evidence>